<protein>
    <recommendedName>
        <fullName evidence="3">COX assembly mitochondrial protein</fullName>
    </recommendedName>
</protein>
<comment type="subcellular location">
    <subcellularLocation>
        <location evidence="3">Mitochondrion</location>
    </subcellularLocation>
</comment>
<evidence type="ECO:0000256" key="3">
    <source>
        <dbReference type="RuleBase" id="RU364104"/>
    </source>
</evidence>
<keyword evidence="4" id="KW-1185">Reference proteome</keyword>
<dbReference type="OrthoDB" id="532630at2759"/>
<dbReference type="GeneID" id="112681832"/>
<name>A0A8B8FBE5_9HEMI</name>
<dbReference type="Proteomes" id="UP000694846">
    <property type="component" value="Unplaced"/>
</dbReference>
<dbReference type="GO" id="GO:0005739">
    <property type="term" value="C:mitochondrion"/>
    <property type="evidence" value="ECO:0007669"/>
    <property type="project" value="UniProtKB-SubCell"/>
</dbReference>
<reference evidence="5" key="1">
    <citation type="submission" date="2025-08" db="UniProtKB">
        <authorList>
            <consortium name="RefSeq"/>
        </authorList>
    </citation>
    <scope>IDENTIFICATION</scope>
    <source>
        <tissue evidence="5">Whole body</tissue>
    </source>
</reference>
<keyword evidence="3" id="KW-0496">Mitochondrion</keyword>
<evidence type="ECO:0000313" key="5">
    <source>
        <dbReference type="RefSeq" id="XP_025407931.1"/>
    </source>
</evidence>
<dbReference type="InterPro" id="IPR013892">
    <property type="entry name" value="Cyt_c_biogenesis_Cmc1-like"/>
</dbReference>
<proteinExistence type="inferred from homology"/>
<dbReference type="RefSeq" id="XP_025407931.1">
    <property type="nucleotide sequence ID" value="XM_025552146.1"/>
</dbReference>
<accession>A0A8B8FBE5</accession>
<evidence type="ECO:0000256" key="1">
    <source>
        <dbReference type="ARBA" id="ARBA00007347"/>
    </source>
</evidence>
<dbReference type="AlphaFoldDB" id="A0A8B8FBE5"/>
<evidence type="ECO:0000313" key="4">
    <source>
        <dbReference type="Proteomes" id="UP000694846"/>
    </source>
</evidence>
<organism evidence="4 5">
    <name type="scientific">Sipha flava</name>
    <name type="common">yellow sugarcane aphid</name>
    <dbReference type="NCBI Taxonomy" id="143950"/>
    <lineage>
        <taxon>Eukaryota</taxon>
        <taxon>Metazoa</taxon>
        <taxon>Ecdysozoa</taxon>
        <taxon>Arthropoda</taxon>
        <taxon>Hexapoda</taxon>
        <taxon>Insecta</taxon>
        <taxon>Pterygota</taxon>
        <taxon>Neoptera</taxon>
        <taxon>Paraneoptera</taxon>
        <taxon>Hemiptera</taxon>
        <taxon>Sternorrhyncha</taxon>
        <taxon>Aphidomorpha</taxon>
        <taxon>Aphidoidea</taxon>
        <taxon>Aphididae</taxon>
        <taxon>Sipha</taxon>
    </lineage>
</organism>
<sequence>MHPDLSPHLHTNECNTFTFEYKDCTEKHRFLKFLGRCDDAYNRMVHCFHLERLAKRQKNYEKSMKHQELVRQKILIEMREEKKQELEM</sequence>
<keyword evidence="2" id="KW-1015">Disulfide bond</keyword>
<evidence type="ECO:0000256" key="2">
    <source>
        <dbReference type="ARBA" id="ARBA00023157"/>
    </source>
</evidence>
<dbReference type="Pfam" id="PF08583">
    <property type="entry name" value="Cmc1"/>
    <property type="match status" value="1"/>
</dbReference>
<gene>
    <name evidence="5" type="primary">LOC112681832</name>
</gene>
<comment type="similarity">
    <text evidence="1 3">Belongs to the CMC family.</text>
</comment>